<protein>
    <submittedName>
        <fullName evidence="1">Uncharacterized protein</fullName>
    </submittedName>
</protein>
<accession>A0A941ARR5</accession>
<reference evidence="1" key="1">
    <citation type="submission" date="2021-02" db="EMBL/GenBank/DDBJ databases">
        <title>Draft genome sequence of Microbispora sp. RL4-1S isolated from rice leaves in Thailand.</title>
        <authorList>
            <person name="Muangham S."/>
            <person name="Duangmal K."/>
        </authorList>
    </citation>
    <scope>NUCLEOTIDE SEQUENCE</scope>
    <source>
        <strain evidence="1">RL4-1S</strain>
    </source>
</reference>
<gene>
    <name evidence="1" type="ORF">JOL79_22295</name>
</gene>
<evidence type="ECO:0000313" key="1">
    <source>
        <dbReference type="EMBL" id="MBP2706544.1"/>
    </source>
</evidence>
<dbReference type="RefSeq" id="WP_210157819.1">
    <property type="nucleotide sequence ID" value="NZ_JAFCNB010000012.1"/>
</dbReference>
<dbReference type="AlphaFoldDB" id="A0A941ARR5"/>
<dbReference type="EMBL" id="JAFCNB010000012">
    <property type="protein sequence ID" value="MBP2706544.1"/>
    <property type="molecule type" value="Genomic_DNA"/>
</dbReference>
<name>A0A941ARR5_9ACTN</name>
<keyword evidence="2" id="KW-1185">Reference proteome</keyword>
<organism evidence="1 2">
    <name type="scientific">Microbispora oryzae</name>
    <dbReference type="NCBI Taxonomy" id="2806554"/>
    <lineage>
        <taxon>Bacteria</taxon>
        <taxon>Bacillati</taxon>
        <taxon>Actinomycetota</taxon>
        <taxon>Actinomycetes</taxon>
        <taxon>Streptosporangiales</taxon>
        <taxon>Streptosporangiaceae</taxon>
        <taxon>Microbispora</taxon>
    </lineage>
</organism>
<dbReference type="Proteomes" id="UP000674234">
    <property type="component" value="Unassembled WGS sequence"/>
</dbReference>
<evidence type="ECO:0000313" key="2">
    <source>
        <dbReference type="Proteomes" id="UP000674234"/>
    </source>
</evidence>
<proteinExistence type="predicted"/>
<comment type="caution">
    <text evidence="1">The sequence shown here is derived from an EMBL/GenBank/DDBJ whole genome shotgun (WGS) entry which is preliminary data.</text>
</comment>
<sequence length="103" mass="11223">MTHPLDTRYAHQRTPLSAEEKVRAEAGFVPLVAQHLADSGRFRVSADTPELVELFQGVARRVGEMLGRPVVSYANGRYMVITFGPDAGQDSGAIERGPRSLGE</sequence>